<evidence type="ECO:0000256" key="1">
    <source>
        <dbReference type="SAM" id="MobiDB-lite"/>
    </source>
</evidence>
<dbReference type="Proteomes" id="UP000677054">
    <property type="component" value="Unassembled WGS sequence"/>
</dbReference>
<feature type="region of interest" description="Disordered" evidence="1">
    <location>
        <begin position="1"/>
        <end position="47"/>
    </location>
</feature>
<name>A0A7R9FT10_9CRUS</name>
<evidence type="ECO:0000313" key="3">
    <source>
        <dbReference type="Proteomes" id="UP000677054"/>
    </source>
</evidence>
<dbReference type="EMBL" id="LR906119">
    <property type="protein sequence ID" value="CAD7253763.1"/>
    <property type="molecule type" value="Genomic_DNA"/>
</dbReference>
<dbReference type="SUPFAM" id="SSF47986">
    <property type="entry name" value="DEATH domain"/>
    <property type="match status" value="1"/>
</dbReference>
<feature type="region of interest" description="Disordered" evidence="1">
    <location>
        <begin position="112"/>
        <end position="139"/>
    </location>
</feature>
<dbReference type="EMBL" id="CAJPEV010006602">
    <property type="protein sequence ID" value="CAG0904247.1"/>
    <property type="molecule type" value="Genomic_DNA"/>
</dbReference>
<feature type="compositionally biased region" description="Basic and acidic residues" evidence="1">
    <location>
        <begin position="8"/>
        <end position="36"/>
    </location>
</feature>
<keyword evidence="3" id="KW-1185">Reference proteome</keyword>
<evidence type="ECO:0000313" key="2">
    <source>
        <dbReference type="EMBL" id="CAD7253763.1"/>
    </source>
</evidence>
<organism evidence="2">
    <name type="scientific">Darwinula stevensoni</name>
    <dbReference type="NCBI Taxonomy" id="69355"/>
    <lineage>
        <taxon>Eukaryota</taxon>
        <taxon>Metazoa</taxon>
        <taxon>Ecdysozoa</taxon>
        <taxon>Arthropoda</taxon>
        <taxon>Crustacea</taxon>
        <taxon>Oligostraca</taxon>
        <taxon>Ostracoda</taxon>
        <taxon>Podocopa</taxon>
        <taxon>Podocopida</taxon>
        <taxon>Darwinulocopina</taxon>
        <taxon>Darwinuloidea</taxon>
        <taxon>Darwinulidae</taxon>
        <taxon>Darwinula</taxon>
    </lineage>
</organism>
<dbReference type="Gene3D" id="1.10.533.10">
    <property type="entry name" value="Death Domain, Fas"/>
    <property type="match status" value="1"/>
</dbReference>
<accession>A0A7R9FT10</accession>
<sequence length="139" mass="16443">MGRMTVARRNDREELKKAMGLHQEDTNNSPERRNDDTPQSAPVELRRALSDKNVITFVEDRDIRMKPYLREQYAELFDILFMKDPEECIPKFYEALEDMGRKDIRNFLQEELKKEMGLHQEDTNDSPERRNDATPQSAP</sequence>
<feature type="non-terminal residue" evidence="2">
    <location>
        <position position="1"/>
    </location>
</feature>
<gene>
    <name evidence="2" type="ORF">DSTB1V02_LOCUS13510</name>
</gene>
<feature type="compositionally biased region" description="Basic and acidic residues" evidence="1">
    <location>
        <begin position="112"/>
        <end position="132"/>
    </location>
</feature>
<reference evidence="2" key="1">
    <citation type="submission" date="2020-11" db="EMBL/GenBank/DDBJ databases">
        <authorList>
            <person name="Tran Van P."/>
        </authorList>
    </citation>
    <scope>NUCLEOTIDE SEQUENCE</scope>
</reference>
<dbReference type="InterPro" id="IPR011029">
    <property type="entry name" value="DEATH-like_dom_sf"/>
</dbReference>
<protein>
    <submittedName>
        <fullName evidence="2">Uncharacterized protein</fullName>
    </submittedName>
</protein>
<dbReference type="AlphaFoldDB" id="A0A7R9FT10"/>
<proteinExistence type="predicted"/>